<dbReference type="PANTHER" id="PTHR34223">
    <property type="entry name" value="OS11G0201299 PROTEIN"/>
    <property type="match status" value="1"/>
</dbReference>
<dbReference type="InterPro" id="IPR053781">
    <property type="entry name" value="F-box_AtFBL13-like"/>
</dbReference>
<dbReference type="PROSITE" id="PS50181">
    <property type="entry name" value="FBOX"/>
    <property type="match status" value="1"/>
</dbReference>
<sequence>MENSLTKMIDENSDRLSNLPDALLIHILSLLDAKKVVQTCLLSKRWRNLWASVPSLHFNYEYLSNESERFSNFLTSFLHLRDKAINLHTFKLCYYGSRTCASSMHCSALSNTEAFSIDEMWILYAFKHEVKNLVLKFWENCFKVAPNCLFTCDSLEYMQFNSFSEVKADIVCLPKLRKLSLRNVSMNGDSIHKILSGCPVLETLSIQFVTIRTNSISFQTVKSLRMENCFFYSLSEPTISISCPCLNYLKFVQCTGAITFTDMSRVTDAIITWGKNCKKGYNFDLLEDILGVEYLELIIVYAKEFLDRQLKNGTTFYGLKCLLLDLCWNNCNFSILSSFLRRCPKLEKFCLLHTTYSCEVCCCEEKTLGNKWQVCCCGEETLENTWLQIEGFSCQELNIVKVVSCQVDQRQCAHQLEKLVLQRKKEIGITSLSSLTQEKLVLQQNSL</sequence>
<organism evidence="2 3">
    <name type="scientific">Rhynchospora pubera</name>
    <dbReference type="NCBI Taxonomy" id="906938"/>
    <lineage>
        <taxon>Eukaryota</taxon>
        <taxon>Viridiplantae</taxon>
        <taxon>Streptophyta</taxon>
        <taxon>Embryophyta</taxon>
        <taxon>Tracheophyta</taxon>
        <taxon>Spermatophyta</taxon>
        <taxon>Magnoliopsida</taxon>
        <taxon>Liliopsida</taxon>
        <taxon>Poales</taxon>
        <taxon>Cyperaceae</taxon>
        <taxon>Cyperoideae</taxon>
        <taxon>Rhynchosporeae</taxon>
        <taxon>Rhynchospora</taxon>
    </lineage>
</organism>
<evidence type="ECO:0000313" key="3">
    <source>
        <dbReference type="Proteomes" id="UP001140206"/>
    </source>
</evidence>
<gene>
    <name evidence="2" type="ORF">LUZ62_017556</name>
</gene>
<dbReference type="InterPro" id="IPR001810">
    <property type="entry name" value="F-box_dom"/>
</dbReference>
<dbReference type="InterPro" id="IPR036047">
    <property type="entry name" value="F-box-like_dom_sf"/>
</dbReference>
<dbReference type="AlphaFoldDB" id="A0AAV8GMZ2"/>
<comment type="caution">
    <text evidence="2">The sequence shown here is derived from an EMBL/GenBank/DDBJ whole genome shotgun (WGS) entry which is preliminary data.</text>
</comment>
<dbReference type="CDD" id="cd22160">
    <property type="entry name" value="F-box_AtFBL13-like"/>
    <property type="match status" value="1"/>
</dbReference>
<dbReference type="Pfam" id="PF00646">
    <property type="entry name" value="F-box"/>
    <property type="match status" value="1"/>
</dbReference>
<dbReference type="SMART" id="SM00256">
    <property type="entry name" value="FBOX"/>
    <property type="match status" value="1"/>
</dbReference>
<keyword evidence="3" id="KW-1185">Reference proteome</keyword>
<dbReference type="SUPFAM" id="SSF52047">
    <property type="entry name" value="RNI-like"/>
    <property type="match status" value="1"/>
</dbReference>
<evidence type="ECO:0000259" key="1">
    <source>
        <dbReference type="PROSITE" id="PS50181"/>
    </source>
</evidence>
<dbReference type="Proteomes" id="UP001140206">
    <property type="component" value="Chromosome 1"/>
</dbReference>
<dbReference type="SUPFAM" id="SSF81383">
    <property type="entry name" value="F-box domain"/>
    <property type="match status" value="1"/>
</dbReference>
<protein>
    <submittedName>
        <fullName evidence="2">F-box/FBD/LRR protein</fullName>
    </submittedName>
</protein>
<dbReference type="PANTHER" id="PTHR34223:SF44">
    <property type="entry name" value="OS01G0789000 PROTEIN"/>
    <property type="match status" value="1"/>
</dbReference>
<dbReference type="Gene3D" id="1.20.1280.50">
    <property type="match status" value="1"/>
</dbReference>
<accession>A0AAV8GMZ2</accession>
<dbReference type="Gene3D" id="3.80.10.10">
    <property type="entry name" value="Ribonuclease Inhibitor"/>
    <property type="match status" value="1"/>
</dbReference>
<reference evidence="2" key="1">
    <citation type="submission" date="2022-08" db="EMBL/GenBank/DDBJ databases">
        <authorList>
            <person name="Marques A."/>
        </authorList>
    </citation>
    <scope>NUCLEOTIDE SEQUENCE</scope>
    <source>
        <strain evidence="2">RhyPub2mFocal</strain>
        <tissue evidence="2">Leaves</tissue>
    </source>
</reference>
<feature type="domain" description="F-box" evidence="1">
    <location>
        <begin position="13"/>
        <end position="63"/>
    </location>
</feature>
<dbReference type="InterPro" id="IPR053197">
    <property type="entry name" value="F-box_SCFL_complex_component"/>
</dbReference>
<proteinExistence type="predicted"/>
<evidence type="ECO:0000313" key="2">
    <source>
        <dbReference type="EMBL" id="KAJ4804990.1"/>
    </source>
</evidence>
<dbReference type="Pfam" id="PF24758">
    <property type="entry name" value="LRR_At5g56370"/>
    <property type="match status" value="1"/>
</dbReference>
<name>A0AAV8GMZ2_9POAL</name>
<dbReference type="InterPro" id="IPR032675">
    <property type="entry name" value="LRR_dom_sf"/>
</dbReference>
<dbReference type="EMBL" id="JAMFTS010000001">
    <property type="protein sequence ID" value="KAJ4804990.1"/>
    <property type="molecule type" value="Genomic_DNA"/>
</dbReference>
<dbReference type="InterPro" id="IPR055411">
    <property type="entry name" value="LRR_FXL15/At3g58940/PEG3-like"/>
</dbReference>